<keyword evidence="3" id="KW-1185">Reference proteome</keyword>
<dbReference type="OrthoDB" id="9991317at2759"/>
<gene>
    <name evidence="2" type="ORF">DRE_06464</name>
</gene>
<evidence type="ECO:0000313" key="3">
    <source>
        <dbReference type="Proteomes" id="UP000024837"/>
    </source>
</evidence>
<dbReference type="Proteomes" id="UP000024837">
    <property type="component" value="Unassembled WGS sequence"/>
</dbReference>
<organism evidence="2 3">
    <name type="scientific">Drechslerella stenobrocha 248</name>
    <dbReference type="NCBI Taxonomy" id="1043628"/>
    <lineage>
        <taxon>Eukaryota</taxon>
        <taxon>Fungi</taxon>
        <taxon>Dikarya</taxon>
        <taxon>Ascomycota</taxon>
        <taxon>Pezizomycotina</taxon>
        <taxon>Orbiliomycetes</taxon>
        <taxon>Orbiliales</taxon>
        <taxon>Orbiliaceae</taxon>
        <taxon>Drechslerella</taxon>
    </lineage>
</organism>
<protein>
    <recommendedName>
        <fullName evidence="1">CHAT domain-containing protein</fullName>
    </recommendedName>
</protein>
<evidence type="ECO:0000313" key="2">
    <source>
        <dbReference type="EMBL" id="EWC44826.1"/>
    </source>
</evidence>
<feature type="domain" description="CHAT" evidence="1">
    <location>
        <begin position="733"/>
        <end position="1018"/>
    </location>
</feature>
<dbReference type="Gene3D" id="1.25.40.10">
    <property type="entry name" value="Tetratricopeptide repeat domain"/>
    <property type="match status" value="2"/>
</dbReference>
<dbReference type="Pfam" id="PF12770">
    <property type="entry name" value="CHAT"/>
    <property type="match status" value="1"/>
</dbReference>
<dbReference type="InterPro" id="IPR024983">
    <property type="entry name" value="CHAT_dom"/>
</dbReference>
<dbReference type="InterPro" id="IPR011990">
    <property type="entry name" value="TPR-like_helical_dom_sf"/>
</dbReference>
<dbReference type="AlphaFoldDB" id="W7HLE3"/>
<name>W7HLE3_9PEZI</name>
<evidence type="ECO:0000259" key="1">
    <source>
        <dbReference type="Pfam" id="PF12770"/>
    </source>
</evidence>
<dbReference type="EMBL" id="KI966434">
    <property type="protein sequence ID" value="EWC44826.1"/>
    <property type="molecule type" value="Genomic_DNA"/>
</dbReference>
<dbReference type="SUPFAM" id="SSF48452">
    <property type="entry name" value="TPR-like"/>
    <property type="match status" value="1"/>
</dbReference>
<proteinExistence type="predicted"/>
<dbReference type="HOGENOM" id="CLU_001305_0_0_1"/>
<reference evidence="2 3" key="1">
    <citation type="submission" date="2013-05" db="EMBL/GenBank/DDBJ databases">
        <title>Drechslerella stenobrocha genome reveals carnivorous origination and mechanical trapping mechanism of predatory fungi.</title>
        <authorList>
            <person name="Liu X."/>
            <person name="Zhang W."/>
            <person name="Liu K."/>
        </authorList>
    </citation>
    <scope>NUCLEOTIDE SEQUENCE [LARGE SCALE GENOMIC DNA]</scope>
    <source>
        <strain evidence="2 3">248</strain>
    </source>
</reference>
<sequence>MDSPRAPFTPQEAAAARAVWKEFLEDIDQELALSPPNIRRGAPHWLIQQSGDLMKDYFTNPNINALEGCVACGKRAIELVVAGDPDEATILNNCGLALVFRFSKLRPDGSIDDLNEAIALYRRAVALNTDQKRKFTNNLVRALSTRFDISNSISDLDELIEIQTESLATIAPNSPKVDDIRLQLTIHLYTRYEETGVESYLQKALRLIKEAGVHVPSRLARYDPTRQGDWLHTAAVCHGLEFELKGHPDLMNKAIVALELAIQKTPLDAPQRSVSMNSLGILLSQKFEITHAIDVLDEAIKWTTEASADQKPTAQLRALTLHTLASMYLHRYARLFDVESLVQSIEVERKAIDTTTSSNDQRLFQSTLANSLTHLSTERDDPEILQEAIDIARGVTDDLPEDYGETPKMCMVLAQALLKRYKKLKAEEDLNDFVQTVQTALRHCPDEAPQRCTILWELGRGLNLQGGENLEASLAAYEAAAKERNGKPLHRLLSALDCAKRLIQSSSWNRIDKIMDVAIELLPKVSPKSLSRDDQQFILGYLSGIATISCSSALKAGRSAYDALVRMESCRGVIAGTIIDSRSDVDALRQENPALYEEYTSLRKLIAGHHSGALPLPQSNGQLTLDRYIERLGALEEQIRSMDAFSRFQLPPLPETIQSLASSGPVVAFNVSDISSDAIVITQDGITSINLPHLTLPELEANLAKLSGKGNLKRRHASLIQSNVDEEDECEEMLVWLWDVAVKPVLEHLKLLNYDRPPTSKLPCIWWVSNGLMGLAPIHAAGTHTEGSKENTLSHVVSSYSSTLKALEFCRRQPWMSLKDRKVLVVAMPNTPGYAELNLEQETAAIQAIFGSTESLVLECPSRQNVIDELRGRTITHFACHGFCHPNRPDESGLLLGREAVEQLTVRDLAKIDYGVSQIAYLSACSTAEISPGKLVDESIHLANSFQLIGYRHVVATLWGAYDEAAVEVARNFYSTLSTAGGDEGLTVAYALHEATLAVREYDRHDIMSWAPFVHYGA</sequence>
<accession>W7HLE3</accession>